<dbReference type="GO" id="GO:0008289">
    <property type="term" value="F:lipid binding"/>
    <property type="evidence" value="ECO:0007669"/>
    <property type="project" value="UniProtKB-UniRule"/>
</dbReference>
<dbReference type="PRINTS" id="PR01171">
    <property type="entry name" value="BCTLIPOCALIN"/>
</dbReference>
<dbReference type="InterPro" id="IPR012674">
    <property type="entry name" value="Calycin"/>
</dbReference>
<dbReference type="GO" id="GO:0005737">
    <property type="term" value="C:cytoplasm"/>
    <property type="evidence" value="ECO:0007669"/>
    <property type="project" value="TreeGrafter"/>
</dbReference>
<dbReference type="SUPFAM" id="SSF50814">
    <property type="entry name" value="Lipocalins"/>
    <property type="match status" value="1"/>
</dbReference>
<evidence type="ECO:0000259" key="4">
    <source>
        <dbReference type="Pfam" id="PF08212"/>
    </source>
</evidence>
<dbReference type="RefSeq" id="WP_093974156.1">
    <property type="nucleotide sequence ID" value="NZ_FXXQ01000007.1"/>
</dbReference>
<dbReference type="GO" id="GO:0000302">
    <property type="term" value="P:response to reactive oxygen species"/>
    <property type="evidence" value="ECO:0007669"/>
    <property type="project" value="TreeGrafter"/>
</dbReference>
<dbReference type="GO" id="GO:0006629">
    <property type="term" value="P:lipid metabolic process"/>
    <property type="evidence" value="ECO:0007669"/>
    <property type="project" value="TreeGrafter"/>
</dbReference>
<name>A0A238J0F3_9RHOB</name>
<accession>A0A238J0F3</accession>
<dbReference type="AlphaFoldDB" id="A0A238J0F3"/>
<gene>
    <name evidence="5" type="primary">blc</name>
    <name evidence="5" type="ORF">BOA8489_02322</name>
</gene>
<dbReference type="Pfam" id="PF08212">
    <property type="entry name" value="Lipocalin_2"/>
    <property type="match status" value="1"/>
</dbReference>
<dbReference type="EMBL" id="FXXQ01000007">
    <property type="protein sequence ID" value="SMX24199.1"/>
    <property type="molecule type" value="Genomic_DNA"/>
</dbReference>
<dbReference type="Proteomes" id="UP000201838">
    <property type="component" value="Unassembled WGS sequence"/>
</dbReference>
<dbReference type="InterPro" id="IPR047202">
    <property type="entry name" value="Lipocalin_Blc-like_dom"/>
</dbReference>
<feature type="lipid moiety-binding region" description="N-palmitoyl cysteine" evidence="3">
    <location>
        <position position="14"/>
    </location>
</feature>
<keyword evidence="2 3" id="KW-0449">Lipoprotein</keyword>
<keyword evidence="2" id="KW-0998">Cell outer membrane</keyword>
<comment type="function">
    <text evidence="2">Involved in the storage or transport of lipids necessary for membrane maintenance under stressful conditions. Displays a binding preference for lysophospholipids.</text>
</comment>
<dbReference type="OrthoDB" id="594739at2"/>
<feature type="lipid moiety-binding region" description="S-diacylglycerol cysteine" evidence="3">
    <location>
        <position position="14"/>
    </location>
</feature>
<comment type="subcellular location">
    <subcellularLocation>
        <location evidence="2">Cell outer membrane</location>
    </subcellularLocation>
</comment>
<evidence type="ECO:0000313" key="6">
    <source>
        <dbReference type="Proteomes" id="UP000201838"/>
    </source>
</evidence>
<dbReference type="GO" id="GO:0009279">
    <property type="term" value="C:cell outer membrane"/>
    <property type="evidence" value="ECO:0007669"/>
    <property type="project" value="UniProtKB-SubCell"/>
</dbReference>
<dbReference type="PIRSF" id="PIRSF036893">
    <property type="entry name" value="Lipocalin_ApoD"/>
    <property type="match status" value="1"/>
</dbReference>
<evidence type="ECO:0000313" key="5">
    <source>
        <dbReference type="EMBL" id="SMX24199.1"/>
    </source>
</evidence>
<organism evidence="5 6">
    <name type="scientific">Boseongicola aestuarii</name>
    <dbReference type="NCBI Taxonomy" id="1470561"/>
    <lineage>
        <taxon>Bacteria</taxon>
        <taxon>Pseudomonadati</taxon>
        <taxon>Pseudomonadota</taxon>
        <taxon>Alphaproteobacteria</taxon>
        <taxon>Rhodobacterales</taxon>
        <taxon>Paracoccaceae</taxon>
        <taxon>Boseongicola</taxon>
    </lineage>
</organism>
<dbReference type="PANTHER" id="PTHR10612">
    <property type="entry name" value="APOLIPOPROTEIN D"/>
    <property type="match status" value="1"/>
</dbReference>
<dbReference type="CDD" id="cd19438">
    <property type="entry name" value="lipocalin_Blc-like"/>
    <property type="match status" value="1"/>
</dbReference>
<protein>
    <recommendedName>
        <fullName evidence="2">Outer membrane lipoprotein Blc</fullName>
    </recommendedName>
</protein>
<dbReference type="InterPro" id="IPR022271">
    <property type="entry name" value="Lipocalin_ApoD"/>
</dbReference>
<evidence type="ECO:0000256" key="2">
    <source>
        <dbReference type="PIRNR" id="PIRNR036893"/>
    </source>
</evidence>
<evidence type="ECO:0000256" key="1">
    <source>
        <dbReference type="ARBA" id="ARBA00006889"/>
    </source>
</evidence>
<feature type="domain" description="Lipocalin/cytosolic fatty-acid binding" evidence="4">
    <location>
        <begin position="36"/>
        <end position="169"/>
    </location>
</feature>
<evidence type="ECO:0000256" key="3">
    <source>
        <dbReference type="PIRSR" id="PIRSR036893-52"/>
    </source>
</evidence>
<keyword evidence="3" id="KW-0564">Palmitate</keyword>
<proteinExistence type="inferred from homology"/>
<dbReference type="PANTHER" id="PTHR10612:SF34">
    <property type="entry name" value="APOLIPOPROTEIN D"/>
    <property type="match status" value="1"/>
</dbReference>
<reference evidence="5 6" key="1">
    <citation type="submission" date="2017-05" db="EMBL/GenBank/DDBJ databases">
        <authorList>
            <person name="Song R."/>
            <person name="Chenine A.L."/>
            <person name="Ruprecht R.M."/>
        </authorList>
    </citation>
    <scope>NUCLEOTIDE SEQUENCE [LARGE SCALE GENOMIC DNA]</scope>
    <source>
        <strain evidence="5 6">CECT 8489</strain>
    </source>
</reference>
<comment type="subunit">
    <text evidence="2">Homodimer.</text>
</comment>
<sequence>MRAAVLLPLALAACVALPEYRDTDVPISSMATFEPAKYAGTWFEIASFPVPFQSGCRNTTATYTAAPDGTLDILNACDTDDGREQIGGTARLDGPGRLKIRLDGVPFAADYWVLWVDTDYRTAVVGTPAGRSGWILNREPTIPADRLKAARDILAFNGYDLTQLQITTQEAP</sequence>
<dbReference type="InterPro" id="IPR002446">
    <property type="entry name" value="Lipocalin_bac"/>
</dbReference>
<dbReference type="Gene3D" id="2.40.128.20">
    <property type="match status" value="1"/>
</dbReference>
<keyword evidence="2" id="KW-0472">Membrane</keyword>
<keyword evidence="2" id="KW-0446">Lipid-binding</keyword>
<keyword evidence="6" id="KW-1185">Reference proteome</keyword>
<comment type="similarity">
    <text evidence="1 2">Belongs to the calycin superfamily. Lipocalin family.</text>
</comment>
<dbReference type="InterPro" id="IPR000566">
    <property type="entry name" value="Lipocln_cytosolic_FA-bd_dom"/>
</dbReference>